<organism evidence="1 2">
    <name type="scientific">Latilactobacillus graminis DSM 20719</name>
    <dbReference type="NCBI Taxonomy" id="1423752"/>
    <lineage>
        <taxon>Bacteria</taxon>
        <taxon>Bacillati</taxon>
        <taxon>Bacillota</taxon>
        <taxon>Bacilli</taxon>
        <taxon>Lactobacillales</taxon>
        <taxon>Lactobacillaceae</taxon>
        <taxon>Latilactobacillus</taxon>
    </lineage>
</organism>
<dbReference type="EMBL" id="AYZB01000035">
    <property type="protein sequence ID" value="KRM22331.1"/>
    <property type="molecule type" value="Genomic_DNA"/>
</dbReference>
<comment type="caution">
    <text evidence="1">The sequence shown here is derived from an EMBL/GenBank/DDBJ whole genome shotgun (WGS) entry which is preliminary data.</text>
</comment>
<dbReference type="AlphaFoldDB" id="A0AA89I145"/>
<evidence type="ECO:0000313" key="1">
    <source>
        <dbReference type="EMBL" id="KRM22331.1"/>
    </source>
</evidence>
<dbReference type="Proteomes" id="UP000050823">
    <property type="component" value="Unassembled WGS sequence"/>
</dbReference>
<evidence type="ECO:0000313" key="2">
    <source>
        <dbReference type="Proteomes" id="UP000050823"/>
    </source>
</evidence>
<reference evidence="1 2" key="1">
    <citation type="journal article" date="2015" name="Genome Announc.">
        <title>Expanding the biotechnology potential of lactobacilli through comparative genomics of 213 strains and associated genera.</title>
        <authorList>
            <person name="Sun Z."/>
            <person name="Harris H.M."/>
            <person name="McCann A."/>
            <person name="Guo C."/>
            <person name="Argimon S."/>
            <person name="Zhang W."/>
            <person name="Yang X."/>
            <person name="Jeffery I.B."/>
            <person name="Cooney J.C."/>
            <person name="Kagawa T.F."/>
            <person name="Liu W."/>
            <person name="Song Y."/>
            <person name="Salvetti E."/>
            <person name="Wrobel A."/>
            <person name="Rasinkangas P."/>
            <person name="Parkhill J."/>
            <person name="Rea M.C."/>
            <person name="O'Sullivan O."/>
            <person name="Ritari J."/>
            <person name="Douillard F.P."/>
            <person name="Paul Ross R."/>
            <person name="Yang R."/>
            <person name="Briner A.E."/>
            <person name="Felis G.E."/>
            <person name="de Vos W.M."/>
            <person name="Barrangou R."/>
            <person name="Klaenhammer T.R."/>
            <person name="Caufield P.W."/>
            <person name="Cui Y."/>
            <person name="Zhang H."/>
            <person name="O'Toole P.W."/>
        </authorList>
    </citation>
    <scope>NUCLEOTIDE SEQUENCE [LARGE SCALE GENOMIC DNA]</scope>
    <source>
        <strain evidence="1 2">DSM 20719</strain>
    </source>
</reference>
<protein>
    <recommendedName>
        <fullName evidence="3">DUF4176 domain-containing protein</fullName>
    </recommendedName>
</protein>
<sequence length="99" mass="11288">MTNQTKYLPIGSVVILNDGETPVMIVGRVLLLGKKQILWDYQAVVYPTGLEETLVYFNQGDIQEILHRGFEDATEEKAQAELNDWIQNNADQYTRGQTE</sequence>
<name>A0AA89I145_9LACO</name>
<gene>
    <name evidence="1" type="ORF">FC90_GL000932</name>
</gene>
<dbReference type="RefSeq" id="WP_057908314.1">
    <property type="nucleotide sequence ID" value="NZ_AYZB01000035.1"/>
</dbReference>
<accession>A0AA89I145</accession>
<dbReference type="Pfam" id="PF13780">
    <property type="entry name" value="DUF4176"/>
    <property type="match status" value="1"/>
</dbReference>
<evidence type="ECO:0008006" key="3">
    <source>
        <dbReference type="Google" id="ProtNLM"/>
    </source>
</evidence>
<dbReference type="InterPro" id="IPR025233">
    <property type="entry name" value="DUF4176"/>
</dbReference>
<proteinExistence type="predicted"/>